<keyword evidence="3" id="KW-0862">Zinc</keyword>
<dbReference type="PANTHER" id="PTHR34535">
    <property type="entry name" value="HYDROGENASE MATURATION FACTOR HYPA"/>
    <property type="match status" value="1"/>
</dbReference>
<gene>
    <name evidence="4" type="ORF">CRT60_07050</name>
</gene>
<comment type="caution">
    <text evidence="4">The sequence shown here is derived from an EMBL/GenBank/DDBJ whole genome shotgun (WGS) entry which is preliminary data.</text>
</comment>
<sequence length="80" mass="9026">MHEIALCQSLLEQAMTAREANPFDRVVRVSLLIGCASRVQPDALRHAFDLLSRDTFLEGADLRIDRPQGEAFRLVEMEVS</sequence>
<dbReference type="GO" id="GO:0016151">
    <property type="term" value="F:nickel cation binding"/>
    <property type="evidence" value="ECO:0007669"/>
    <property type="project" value="InterPro"/>
</dbReference>
<evidence type="ECO:0000256" key="1">
    <source>
        <dbReference type="ARBA" id="ARBA00022596"/>
    </source>
</evidence>
<dbReference type="EMBL" id="PDKW01000039">
    <property type="protein sequence ID" value="PGH57734.1"/>
    <property type="molecule type" value="Genomic_DNA"/>
</dbReference>
<dbReference type="PANTHER" id="PTHR34535:SF3">
    <property type="entry name" value="HYDROGENASE MATURATION FACTOR HYPA"/>
    <property type="match status" value="1"/>
</dbReference>
<protein>
    <recommendedName>
        <fullName evidence="6">Hydrogenase maturation nickel metallochaperone HypA</fullName>
    </recommendedName>
</protein>
<dbReference type="AlphaFoldDB" id="A0A2B8B8V7"/>
<dbReference type="Pfam" id="PF01155">
    <property type="entry name" value="HypA"/>
    <property type="match status" value="1"/>
</dbReference>
<dbReference type="RefSeq" id="WP_098735726.1">
    <property type="nucleotide sequence ID" value="NZ_PDKW01000039.1"/>
</dbReference>
<organism evidence="4 5">
    <name type="scientific">Azospirillum palustre</name>
    <dbReference type="NCBI Taxonomy" id="2044885"/>
    <lineage>
        <taxon>Bacteria</taxon>
        <taxon>Pseudomonadati</taxon>
        <taxon>Pseudomonadota</taxon>
        <taxon>Alphaproteobacteria</taxon>
        <taxon>Rhodospirillales</taxon>
        <taxon>Azospirillaceae</taxon>
        <taxon>Azospirillum</taxon>
    </lineage>
</organism>
<dbReference type="Proteomes" id="UP000225379">
    <property type="component" value="Unassembled WGS sequence"/>
</dbReference>
<name>A0A2B8B8V7_9PROT</name>
<keyword evidence="1" id="KW-0533">Nickel</keyword>
<evidence type="ECO:0000313" key="4">
    <source>
        <dbReference type="EMBL" id="PGH57734.1"/>
    </source>
</evidence>
<proteinExistence type="predicted"/>
<dbReference type="Gene3D" id="3.30.2320.50">
    <property type="match status" value="1"/>
</dbReference>
<dbReference type="GO" id="GO:0008270">
    <property type="term" value="F:zinc ion binding"/>
    <property type="evidence" value="ECO:0007669"/>
    <property type="project" value="TreeGrafter"/>
</dbReference>
<reference evidence="5" key="1">
    <citation type="submission" date="2017-10" db="EMBL/GenBank/DDBJ databases">
        <authorList>
            <person name="Kravchenko I.K."/>
            <person name="Grouzdev D.S."/>
        </authorList>
    </citation>
    <scope>NUCLEOTIDE SEQUENCE [LARGE SCALE GENOMIC DNA]</scope>
    <source>
        <strain evidence="5">B2</strain>
    </source>
</reference>
<evidence type="ECO:0000256" key="2">
    <source>
        <dbReference type="ARBA" id="ARBA00022723"/>
    </source>
</evidence>
<dbReference type="InterPro" id="IPR000688">
    <property type="entry name" value="HypA/HybF"/>
</dbReference>
<evidence type="ECO:0000256" key="3">
    <source>
        <dbReference type="ARBA" id="ARBA00022833"/>
    </source>
</evidence>
<keyword evidence="5" id="KW-1185">Reference proteome</keyword>
<dbReference type="OrthoDB" id="288014at2"/>
<evidence type="ECO:0008006" key="6">
    <source>
        <dbReference type="Google" id="ProtNLM"/>
    </source>
</evidence>
<keyword evidence="2" id="KW-0479">Metal-binding</keyword>
<evidence type="ECO:0000313" key="5">
    <source>
        <dbReference type="Proteomes" id="UP000225379"/>
    </source>
</evidence>
<accession>A0A2B8B8V7</accession>
<dbReference type="GO" id="GO:0051604">
    <property type="term" value="P:protein maturation"/>
    <property type="evidence" value="ECO:0007669"/>
    <property type="project" value="InterPro"/>
</dbReference>